<gene>
    <name evidence="1" type="ORF">MAR_013732</name>
</gene>
<dbReference type="Proteomes" id="UP001164746">
    <property type="component" value="Chromosome 15"/>
</dbReference>
<organism evidence="1 2">
    <name type="scientific">Mya arenaria</name>
    <name type="common">Soft-shell clam</name>
    <dbReference type="NCBI Taxonomy" id="6604"/>
    <lineage>
        <taxon>Eukaryota</taxon>
        <taxon>Metazoa</taxon>
        <taxon>Spiralia</taxon>
        <taxon>Lophotrochozoa</taxon>
        <taxon>Mollusca</taxon>
        <taxon>Bivalvia</taxon>
        <taxon>Autobranchia</taxon>
        <taxon>Heteroconchia</taxon>
        <taxon>Euheterodonta</taxon>
        <taxon>Imparidentia</taxon>
        <taxon>Neoheterodontei</taxon>
        <taxon>Myida</taxon>
        <taxon>Myoidea</taxon>
        <taxon>Myidae</taxon>
        <taxon>Mya</taxon>
    </lineage>
</organism>
<name>A0ABY7G4F0_MYAAR</name>
<dbReference type="EMBL" id="CP111026">
    <property type="protein sequence ID" value="WAR28028.1"/>
    <property type="molecule type" value="Genomic_DNA"/>
</dbReference>
<evidence type="ECO:0000313" key="2">
    <source>
        <dbReference type="Proteomes" id="UP001164746"/>
    </source>
</evidence>
<protein>
    <submittedName>
        <fullName evidence="1">Uncharacterized protein</fullName>
    </submittedName>
</protein>
<accession>A0ABY7G4F0</accession>
<sequence length="97" mass="10881">MIYYLHKSSLDIDDGNPAMNPMSGLARPVLCDKRSRRVVSRLLTNKCLCPRIFRGNSVSEDPSLCINSIKEALLEHKAKGIFNSLTHRNEETPPVSL</sequence>
<reference evidence="1" key="1">
    <citation type="submission" date="2022-11" db="EMBL/GenBank/DDBJ databases">
        <title>Centuries of genome instability and evolution in soft-shell clam transmissible cancer (bioRxiv).</title>
        <authorList>
            <person name="Hart S.F.M."/>
            <person name="Yonemitsu M.A."/>
            <person name="Giersch R.M."/>
            <person name="Beal B.F."/>
            <person name="Arriagada G."/>
            <person name="Davis B.W."/>
            <person name="Ostrander E.A."/>
            <person name="Goff S.P."/>
            <person name="Metzger M.J."/>
        </authorList>
    </citation>
    <scope>NUCLEOTIDE SEQUENCE</scope>
    <source>
        <strain evidence="1">MELC-2E11</strain>
        <tissue evidence="1">Siphon/mantle</tissue>
    </source>
</reference>
<proteinExistence type="predicted"/>
<evidence type="ECO:0000313" key="1">
    <source>
        <dbReference type="EMBL" id="WAR28028.1"/>
    </source>
</evidence>
<keyword evidence="2" id="KW-1185">Reference proteome</keyword>